<keyword evidence="5" id="KW-0460">Magnesium</keyword>
<dbReference type="OrthoDB" id="9801938at2"/>
<feature type="binding site" evidence="4">
    <location>
        <position position="49"/>
    </location>
    <ligand>
        <name>substrate</name>
    </ligand>
</feature>
<sequence>MTKAELRAWASQRRREVPDASSALTAHLADWLEASGARTVLAYRALPSEPDVSELSSAFELLTTRTIWAPRRALTVHVWSSATERDRFGILQPPLGTPDLPKSAADVVLVPGLAFDRRGGRLGTGGGFYDRLLAGWDVPTVGVTWTELLVDEVPLEPHDVRVRFVATQDGVFDCERAFARVVC</sequence>
<name>A0A318S760_9DEIO</name>
<proteinExistence type="inferred from homology"/>
<dbReference type="PIRSF" id="PIRSF006806">
    <property type="entry name" value="FTHF_cligase"/>
    <property type="match status" value="1"/>
</dbReference>
<dbReference type="SUPFAM" id="SSF100950">
    <property type="entry name" value="NagB/RpiA/CoA transferase-like"/>
    <property type="match status" value="1"/>
</dbReference>
<reference evidence="6 7" key="1">
    <citation type="submission" date="2018-06" db="EMBL/GenBank/DDBJ databases">
        <title>Genomic Encyclopedia of Type Strains, Phase IV (KMG-IV): sequencing the most valuable type-strain genomes for metagenomic binning, comparative biology and taxonomic classification.</title>
        <authorList>
            <person name="Goeker M."/>
        </authorList>
    </citation>
    <scope>NUCLEOTIDE SEQUENCE [LARGE SCALE GENOMIC DNA]</scope>
    <source>
        <strain evidence="6 7">DSM 18048</strain>
    </source>
</reference>
<evidence type="ECO:0000256" key="1">
    <source>
        <dbReference type="ARBA" id="ARBA00010638"/>
    </source>
</evidence>
<feature type="binding site" evidence="4">
    <location>
        <begin position="3"/>
        <end position="7"/>
    </location>
    <ligand>
        <name>ATP</name>
        <dbReference type="ChEBI" id="CHEBI:30616"/>
    </ligand>
</feature>
<dbReference type="Gene3D" id="3.40.50.10420">
    <property type="entry name" value="NagB/RpiA/CoA transferase-like"/>
    <property type="match status" value="1"/>
</dbReference>
<accession>A0A318S760</accession>
<dbReference type="GO" id="GO:0030272">
    <property type="term" value="F:5-formyltetrahydrofolate cyclo-ligase activity"/>
    <property type="evidence" value="ECO:0007669"/>
    <property type="project" value="UniProtKB-EC"/>
</dbReference>
<keyword evidence="2 4" id="KW-0547">Nucleotide-binding</keyword>
<dbReference type="GO" id="GO:0035999">
    <property type="term" value="P:tetrahydrofolate interconversion"/>
    <property type="evidence" value="ECO:0007669"/>
    <property type="project" value="TreeGrafter"/>
</dbReference>
<dbReference type="EC" id="6.3.3.2" evidence="5"/>
<feature type="binding site" evidence="4">
    <location>
        <begin position="121"/>
        <end position="129"/>
    </location>
    <ligand>
        <name>ATP</name>
        <dbReference type="ChEBI" id="CHEBI:30616"/>
    </ligand>
</feature>
<dbReference type="EMBL" id="QJSX01000008">
    <property type="protein sequence ID" value="PYE53625.1"/>
    <property type="molecule type" value="Genomic_DNA"/>
</dbReference>
<comment type="cofactor">
    <cofactor evidence="5">
        <name>Mg(2+)</name>
        <dbReference type="ChEBI" id="CHEBI:18420"/>
    </cofactor>
</comment>
<dbReference type="AlphaFoldDB" id="A0A318S760"/>
<dbReference type="Proteomes" id="UP000248326">
    <property type="component" value="Unassembled WGS sequence"/>
</dbReference>
<keyword evidence="5" id="KW-0479">Metal-binding</keyword>
<evidence type="ECO:0000256" key="2">
    <source>
        <dbReference type="ARBA" id="ARBA00022741"/>
    </source>
</evidence>
<dbReference type="GO" id="GO:0005524">
    <property type="term" value="F:ATP binding"/>
    <property type="evidence" value="ECO:0007669"/>
    <property type="project" value="UniProtKB-KW"/>
</dbReference>
<evidence type="ECO:0000256" key="4">
    <source>
        <dbReference type="PIRSR" id="PIRSR006806-1"/>
    </source>
</evidence>
<dbReference type="PANTHER" id="PTHR23407:SF1">
    <property type="entry name" value="5-FORMYLTETRAHYDROFOLATE CYCLO-LIGASE"/>
    <property type="match status" value="1"/>
</dbReference>
<evidence type="ECO:0000256" key="5">
    <source>
        <dbReference type="RuleBase" id="RU361279"/>
    </source>
</evidence>
<dbReference type="InterPro" id="IPR002698">
    <property type="entry name" value="FTHF_cligase"/>
</dbReference>
<dbReference type="InterPro" id="IPR024185">
    <property type="entry name" value="FTHF_cligase-like_sf"/>
</dbReference>
<comment type="catalytic activity">
    <reaction evidence="5">
        <text>(6S)-5-formyl-5,6,7,8-tetrahydrofolate + ATP = (6R)-5,10-methenyltetrahydrofolate + ADP + phosphate</text>
        <dbReference type="Rhea" id="RHEA:10488"/>
        <dbReference type="ChEBI" id="CHEBI:30616"/>
        <dbReference type="ChEBI" id="CHEBI:43474"/>
        <dbReference type="ChEBI" id="CHEBI:57455"/>
        <dbReference type="ChEBI" id="CHEBI:57457"/>
        <dbReference type="ChEBI" id="CHEBI:456216"/>
        <dbReference type="EC" id="6.3.3.2"/>
    </reaction>
</comment>
<keyword evidence="7" id="KW-1185">Reference proteome</keyword>
<dbReference type="InterPro" id="IPR037171">
    <property type="entry name" value="NagB/RpiA_transferase-like"/>
</dbReference>
<evidence type="ECO:0000256" key="3">
    <source>
        <dbReference type="ARBA" id="ARBA00022840"/>
    </source>
</evidence>
<dbReference type="NCBIfam" id="TIGR02727">
    <property type="entry name" value="MTHFS_bact"/>
    <property type="match status" value="1"/>
</dbReference>
<dbReference type="GO" id="GO:0009396">
    <property type="term" value="P:folic acid-containing compound biosynthetic process"/>
    <property type="evidence" value="ECO:0007669"/>
    <property type="project" value="TreeGrafter"/>
</dbReference>
<dbReference type="PANTHER" id="PTHR23407">
    <property type="entry name" value="ATPASE INHIBITOR/5-FORMYLTETRAHYDROFOLATE CYCLO-LIGASE"/>
    <property type="match status" value="1"/>
</dbReference>
<comment type="caution">
    <text evidence="6">The sequence shown here is derived from an EMBL/GenBank/DDBJ whole genome shotgun (WGS) entry which is preliminary data.</text>
</comment>
<evidence type="ECO:0000313" key="6">
    <source>
        <dbReference type="EMBL" id="PYE53625.1"/>
    </source>
</evidence>
<comment type="similarity">
    <text evidence="1 5">Belongs to the 5-formyltetrahydrofolate cyclo-ligase family.</text>
</comment>
<evidence type="ECO:0000313" key="7">
    <source>
        <dbReference type="Proteomes" id="UP000248326"/>
    </source>
</evidence>
<dbReference type="RefSeq" id="WP_110886979.1">
    <property type="nucleotide sequence ID" value="NZ_QJSX01000008.1"/>
</dbReference>
<keyword evidence="6" id="KW-0436">Ligase</keyword>
<dbReference type="Pfam" id="PF01812">
    <property type="entry name" value="5-FTHF_cyc-lig"/>
    <property type="match status" value="1"/>
</dbReference>
<gene>
    <name evidence="6" type="ORF">DES52_108155</name>
</gene>
<protein>
    <recommendedName>
        <fullName evidence="5">5-formyltetrahydrofolate cyclo-ligase</fullName>
        <ecNumber evidence="5">6.3.3.2</ecNumber>
    </recommendedName>
</protein>
<organism evidence="6 7">
    <name type="scientific">Deinococcus yavapaiensis KR-236</name>
    <dbReference type="NCBI Taxonomy" id="694435"/>
    <lineage>
        <taxon>Bacteria</taxon>
        <taxon>Thermotogati</taxon>
        <taxon>Deinococcota</taxon>
        <taxon>Deinococci</taxon>
        <taxon>Deinococcales</taxon>
        <taxon>Deinococcaceae</taxon>
        <taxon>Deinococcus</taxon>
    </lineage>
</organism>
<keyword evidence="3 4" id="KW-0067">ATP-binding</keyword>
<dbReference type="GO" id="GO:0046872">
    <property type="term" value="F:metal ion binding"/>
    <property type="evidence" value="ECO:0007669"/>
    <property type="project" value="UniProtKB-KW"/>
</dbReference>